<dbReference type="InterPro" id="IPR012902">
    <property type="entry name" value="N_methyl_site"/>
</dbReference>
<dbReference type="InterPro" id="IPR000983">
    <property type="entry name" value="Bac_GSPG_pilin"/>
</dbReference>
<keyword evidence="2" id="KW-0488">Methylation</keyword>
<dbReference type="PROSITE" id="PS00409">
    <property type="entry name" value="PROKAR_NTER_METHYL"/>
    <property type="match status" value="1"/>
</dbReference>
<dbReference type="OrthoDB" id="2111889at2"/>
<evidence type="ECO:0000256" key="3">
    <source>
        <dbReference type="ARBA" id="ARBA00022692"/>
    </source>
</evidence>
<dbReference type="Pfam" id="PF07963">
    <property type="entry name" value="N_methyl"/>
    <property type="match status" value="1"/>
</dbReference>
<accession>A0A1I4EUD4</accession>
<dbReference type="PRINTS" id="PR00813">
    <property type="entry name" value="BCTERIALGSPG"/>
</dbReference>
<dbReference type="PANTHER" id="PTHR30093">
    <property type="entry name" value="GENERAL SECRETION PATHWAY PROTEIN G"/>
    <property type="match status" value="1"/>
</dbReference>
<dbReference type="InterPro" id="IPR045584">
    <property type="entry name" value="Pilin-like"/>
</dbReference>
<evidence type="ECO:0000313" key="8">
    <source>
        <dbReference type="EMBL" id="SFL08929.1"/>
    </source>
</evidence>
<dbReference type="Gene3D" id="3.30.700.10">
    <property type="entry name" value="Glycoprotein, Type 4 Pilin"/>
    <property type="match status" value="1"/>
</dbReference>
<dbReference type="NCBIfam" id="TIGR02532">
    <property type="entry name" value="IV_pilin_GFxxxE"/>
    <property type="match status" value="1"/>
</dbReference>
<evidence type="ECO:0000259" key="7">
    <source>
        <dbReference type="Pfam" id="PF08334"/>
    </source>
</evidence>
<dbReference type="GO" id="GO:0016020">
    <property type="term" value="C:membrane"/>
    <property type="evidence" value="ECO:0007669"/>
    <property type="project" value="UniProtKB-SubCell"/>
</dbReference>
<evidence type="ECO:0000256" key="1">
    <source>
        <dbReference type="ARBA" id="ARBA00004167"/>
    </source>
</evidence>
<gene>
    <name evidence="8" type="ORF">SAMN02983006_00140</name>
</gene>
<reference evidence="8 9" key="1">
    <citation type="submission" date="2016-10" db="EMBL/GenBank/DDBJ databases">
        <authorList>
            <person name="de Groot N.N."/>
        </authorList>
    </citation>
    <scope>NUCLEOTIDE SEQUENCE [LARGE SCALE GENOMIC DNA]</scope>
    <source>
        <strain evidence="8 9">ATCC 51327</strain>
    </source>
</reference>
<dbReference type="EMBL" id="FOTI01000001">
    <property type="protein sequence ID" value="SFL08929.1"/>
    <property type="molecule type" value="Genomic_DNA"/>
</dbReference>
<comment type="subcellular location">
    <subcellularLocation>
        <location evidence="1">Membrane</location>
        <topology evidence="1">Single-pass membrane protein</topology>
    </subcellularLocation>
</comment>
<dbReference type="InterPro" id="IPR013545">
    <property type="entry name" value="T2SS_protein-GspG_C"/>
</dbReference>
<dbReference type="AlphaFoldDB" id="A0A1I4EUD4"/>
<proteinExistence type="predicted"/>
<protein>
    <submittedName>
        <fullName evidence="8">General secretion pathway protein G</fullName>
    </submittedName>
</protein>
<evidence type="ECO:0000256" key="2">
    <source>
        <dbReference type="ARBA" id="ARBA00022481"/>
    </source>
</evidence>
<dbReference type="GO" id="GO:0015628">
    <property type="term" value="P:protein secretion by the type II secretion system"/>
    <property type="evidence" value="ECO:0007669"/>
    <property type="project" value="InterPro"/>
</dbReference>
<evidence type="ECO:0000256" key="6">
    <source>
        <dbReference type="SAM" id="Phobius"/>
    </source>
</evidence>
<keyword evidence="4 6" id="KW-1133">Transmembrane helix</keyword>
<organism evidence="8 9">
    <name type="scientific">Halanaerobium salsuginis</name>
    <dbReference type="NCBI Taxonomy" id="29563"/>
    <lineage>
        <taxon>Bacteria</taxon>
        <taxon>Bacillati</taxon>
        <taxon>Bacillota</taxon>
        <taxon>Clostridia</taxon>
        <taxon>Halanaerobiales</taxon>
        <taxon>Halanaerobiaceae</taxon>
        <taxon>Halanaerobium</taxon>
    </lineage>
</organism>
<dbReference type="PANTHER" id="PTHR30093:SF44">
    <property type="entry name" value="TYPE II SECRETION SYSTEM CORE PROTEIN G"/>
    <property type="match status" value="1"/>
</dbReference>
<keyword evidence="9" id="KW-1185">Reference proteome</keyword>
<keyword evidence="3 6" id="KW-0812">Transmembrane</keyword>
<dbReference type="Pfam" id="PF08334">
    <property type="entry name" value="T2SSG"/>
    <property type="match status" value="1"/>
</dbReference>
<dbReference type="GO" id="GO:0015627">
    <property type="term" value="C:type II protein secretion system complex"/>
    <property type="evidence" value="ECO:0007669"/>
    <property type="project" value="InterPro"/>
</dbReference>
<evidence type="ECO:0000256" key="5">
    <source>
        <dbReference type="ARBA" id="ARBA00023136"/>
    </source>
</evidence>
<name>A0A1I4EUD4_9FIRM</name>
<feature type="transmembrane region" description="Helical" evidence="6">
    <location>
        <begin position="12"/>
        <end position="34"/>
    </location>
</feature>
<keyword evidence="5 6" id="KW-0472">Membrane</keyword>
<dbReference type="Proteomes" id="UP000199006">
    <property type="component" value="Unassembled WGS sequence"/>
</dbReference>
<dbReference type="RefSeq" id="WP_089858095.1">
    <property type="nucleotide sequence ID" value="NZ_FOTI01000001.1"/>
</dbReference>
<sequence>MSKLKELLNNNAGFTLIELLIVITILGILMSIAIPALGGIKSKANDTVAKADLHNIMQSLEIYYLENGEYPAYSSENTLDNVAELTDLKIKNDASYYYYQSDLGSNAQQYLIYFQNKDDDYYYISTAESSLAGPINSKPALDS</sequence>
<dbReference type="SUPFAM" id="SSF54523">
    <property type="entry name" value="Pili subunits"/>
    <property type="match status" value="1"/>
</dbReference>
<evidence type="ECO:0000313" key="9">
    <source>
        <dbReference type="Proteomes" id="UP000199006"/>
    </source>
</evidence>
<feature type="domain" description="Type II secretion system protein GspG C-terminal" evidence="7">
    <location>
        <begin position="41"/>
        <end position="89"/>
    </location>
</feature>
<evidence type="ECO:0000256" key="4">
    <source>
        <dbReference type="ARBA" id="ARBA00022989"/>
    </source>
</evidence>
<dbReference type="STRING" id="29563.SAMN02983006_00140"/>